<gene>
    <name evidence="1" type="ORF">LCGC14_2139570</name>
</gene>
<accession>A0A0F9DYR6</accession>
<comment type="caution">
    <text evidence="1">The sequence shown here is derived from an EMBL/GenBank/DDBJ whole genome shotgun (WGS) entry which is preliminary data.</text>
</comment>
<sequence length="167" mass="19220">MGGVERERRENEEEKSLGGRVVESEFLFSIWSGVWGGYKVDDQSGCIILEMSLLNCRITYMMINLYNYQNVGFVYDPDGELGKTVFPKGVNTKNKIIVRVEDIREEFINKSREDLLILFWAELMSISSVLEGTAITDMDTDIVAVFFSGDGNPLAYFYQGKYRFWED</sequence>
<evidence type="ECO:0000313" key="1">
    <source>
        <dbReference type="EMBL" id="KKL66983.1"/>
    </source>
</evidence>
<organism evidence="1">
    <name type="scientific">marine sediment metagenome</name>
    <dbReference type="NCBI Taxonomy" id="412755"/>
    <lineage>
        <taxon>unclassified sequences</taxon>
        <taxon>metagenomes</taxon>
        <taxon>ecological metagenomes</taxon>
    </lineage>
</organism>
<protein>
    <submittedName>
        <fullName evidence="1">Uncharacterized protein</fullName>
    </submittedName>
</protein>
<dbReference type="AlphaFoldDB" id="A0A0F9DYR6"/>
<name>A0A0F9DYR6_9ZZZZ</name>
<proteinExistence type="predicted"/>
<reference evidence="1" key="1">
    <citation type="journal article" date="2015" name="Nature">
        <title>Complex archaea that bridge the gap between prokaryotes and eukaryotes.</title>
        <authorList>
            <person name="Spang A."/>
            <person name="Saw J.H."/>
            <person name="Jorgensen S.L."/>
            <person name="Zaremba-Niedzwiedzka K."/>
            <person name="Martijn J."/>
            <person name="Lind A.E."/>
            <person name="van Eijk R."/>
            <person name="Schleper C."/>
            <person name="Guy L."/>
            <person name="Ettema T.J."/>
        </authorList>
    </citation>
    <scope>NUCLEOTIDE SEQUENCE</scope>
</reference>
<dbReference type="EMBL" id="LAZR01027028">
    <property type="protein sequence ID" value="KKL66983.1"/>
    <property type="molecule type" value="Genomic_DNA"/>
</dbReference>